<gene>
    <name evidence="2" type="ORF">E6O75_ATG05011</name>
</gene>
<feature type="compositionally biased region" description="Basic and acidic residues" evidence="1">
    <location>
        <begin position="100"/>
        <end position="109"/>
    </location>
</feature>
<protein>
    <submittedName>
        <fullName evidence="2">Uncharacterized protein</fullName>
    </submittedName>
</protein>
<name>A0A4Z1PA87_9PEZI</name>
<dbReference type="AlphaFoldDB" id="A0A4Z1PA87"/>
<feature type="compositionally biased region" description="Low complexity" evidence="1">
    <location>
        <begin position="71"/>
        <end position="82"/>
    </location>
</feature>
<organism evidence="2 3">
    <name type="scientific">Venturia nashicola</name>
    <dbReference type="NCBI Taxonomy" id="86259"/>
    <lineage>
        <taxon>Eukaryota</taxon>
        <taxon>Fungi</taxon>
        <taxon>Dikarya</taxon>
        <taxon>Ascomycota</taxon>
        <taxon>Pezizomycotina</taxon>
        <taxon>Dothideomycetes</taxon>
        <taxon>Pleosporomycetidae</taxon>
        <taxon>Venturiales</taxon>
        <taxon>Venturiaceae</taxon>
        <taxon>Venturia</taxon>
    </lineage>
</organism>
<feature type="compositionally biased region" description="Polar residues" evidence="1">
    <location>
        <begin position="16"/>
        <end position="25"/>
    </location>
</feature>
<accession>A0A4Z1PA87</accession>
<dbReference type="EMBL" id="SNSC02000009">
    <property type="protein sequence ID" value="TID21616.1"/>
    <property type="molecule type" value="Genomic_DNA"/>
</dbReference>
<proteinExistence type="predicted"/>
<keyword evidence="3" id="KW-1185">Reference proteome</keyword>
<evidence type="ECO:0000256" key="1">
    <source>
        <dbReference type="SAM" id="MobiDB-lite"/>
    </source>
</evidence>
<dbReference type="Proteomes" id="UP000298493">
    <property type="component" value="Unassembled WGS sequence"/>
</dbReference>
<feature type="region of interest" description="Disordered" evidence="1">
    <location>
        <begin position="1"/>
        <end position="109"/>
    </location>
</feature>
<comment type="caution">
    <text evidence="2">The sequence shown here is derived from an EMBL/GenBank/DDBJ whole genome shotgun (WGS) entry which is preliminary data.</text>
</comment>
<sequence>MSSRRTKHGWVERMNHSIQISSSLSMDPLSNRPSSTGQAVETAGKFQETHSDKCQTTTIEQAGRDRSGLESQQSRDPQPQSQEFQTMRRGSWMSTQAKFKNLDSQHDKK</sequence>
<reference evidence="2 3" key="1">
    <citation type="submission" date="2019-04" db="EMBL/GenBank/DDBJ databases">
        <title>High contiguity whole genome sequence and gene annotation resource for two Venturia nashicola isolates.</title>
        <authorList>
            <person name="Prokchorchik M."/>
            <person name="Won K."/>
            <person name="Lee Y."/>
            <person name="Choi E.D."/>
            <person name="Segonzac C."/>
            <person name="Sohn K.H."/>
        </authorList>
    </citation>
    <scope>NUCLEOTIDE SEQUENCE [LARGE SCALE GENOMIC DNA]</scope>
    <source>
        <strain evidence="2 3">PRI2</strain>
    </source>
</reference>
<evidence type="ECO:0000313" key="3">
    <source>
        <dbReference type="Proteomes" id="UP000298493"/>
    </source>
</evidence>
<evidence type="ECO:0000313" key="2">
    <source>
        <dbReference type="EMBL" id="TID21616.1"/>
    </source>
</evidence>